<keyword evidence="8" id="KW-0411">Iron-sulfur</keyword>
<reference evidence="13 14" key="1">
    <citation type="journal article" date="2017" name="Mol. Biol. Evol.">
        <title>The 4-celled Tetrabaena socialis nuclear genome reveals the essential components for genetic control of cell number at the origin of multicellularity in the volvocine lineage.</title>
        <authorList>
            <person name="Featherston J."/>
            <person name="Arakaki Y."/>
            <person name="Hanschen E.R."/>
            <person name="Ferris P.J."/>
            <person name="Michod R.E."/>
            <person name="Olson B.J.S.C."/>
            <person name="Nozaki H."/>
            <person name="Durand P.M."/>
        </authorList>
    </citation>
    <scope>NUCLEOTIDE SEQUENCE [LARGE SCALE GENOMIC DNA]</scope>
    <source>
        <strain evidence="13 14">NIES-571</strain>
    </source>
</reference>
<keyword evidence="6" id="KW-0560">Oxidoreductase</keyword>
<dbReference type="InterPro" id="IPR036922">
    <property type="entry name" value="Rieske_2Fe-2S_sf"/>
</dbReference>
<keyword evidence="5 11" id="KW-1133">Transmembrane helix</keyword>
<protein>
    <submittedName>
        <fullName evidence="13">Pheophorbide a oxygenase, chloroplastic</fullName>
    </submittedName>
</protein>
<dbReference type="EMBL" id="PGGS01000049">
    <property type="protein sequence ID" value="PNH10690.1"/>
    <property type="molecule type" value="Genomic_DNA"/>
</dbReference>
<gene>
    <name evidence="13" type="ORF">TSOC_002562</name>
</gene>
<feature type="compositionally biased region" description="Low complexity" evidence="10">
    <location>
        <begin position="8"/>
        <end position="18"/>
    </location>
</feature>
<evidence type="ECO:0000256" key="6">
    <source>
        <dbReference type="ARBA" id="ARBA00023002"/>
    </source>
</evidence>
<dbReference type="PROSITE" id="PS51296">
    <property type="entry name" value="RIESKE"/>
    <property type="match status" value="1"/>
</dbReference>
<evidence type="ECO:0000256" key="2">
    <source>
        <dbReference type="ARBA" id="ARBA00022692"/>
    </source>
</evidence>
<dbReference type="SUPFAM" id="SSF50022">
    <property type="entry name" value="ISP domain"/>
    <property type="match status" value="1"/>
</dbReference>
<proteinExistence type="predicted"/>
<evidence type="ECO:0000256" key="7">
    <source>
        <dbReference type="ARBA" id="ARBA00023004"/>
    </source>
</evidence>
<dbReference type="SUPFAM" id="SSF55961">
    <property type="entry name" value="Bet v1-like"/>
    <property type="match status" value="1"/>
</dbReference>
<dbReference type="GO" id="GO:0046872">
    <property type="term" value="F:metal ion binding"/>
    <property type="evidence" value="ECO:0007669"/>
    <property type="project" value="UniProtKB-KW"/>
</dbReference>
<accession>A0A2J8ADU8</accession>
<dbReference type="PANTHER" id="PTHR21266">
    <property type="entry name" value="IRON-SULFUR DOMAIN CONTAINING PROTEIN"/>
    <property type="match status" value="1"/>
</dbReference>
<evidence type="ECO:0000256" key="11">
    <source>
        <dbReference type="SAM" id="Phobius"/>
    </source>
</evidence>
<organism evidence="13 14">
    <name type="scientific">Tetrabaena socialis</name>
    <dbReference type="NCBI Taxonomy" id="47790"/>
    <lineage>
        <taxon>Eukaryota</taxon>
        <taxon>Viridiplantae</taxon>
        <taxon>Chlorophyta</taxon>
        <taxon>core chlorophytes</taxon>
        <taxon>Chlorophyceae</taxon>
        <taxon>CS clade</taxon>
        <taxon>Chlamydomonadales</taxon>
        <taxon>Tetrabaenaceae</taxon>
        <taxon>Tetrabaena</taxon>
    </lineage>
</organism>
<comment type="caution">
    <text evidence="13">The sequence shown here is derived from an EMBL/GenBank/DDBJ whole genome shotgun (WGS) entry which is preliminary data.</text>
</comment>
<evidence type="ECO:0000256" key="4">
    <source>
        <dbReference type="ARBA" id="ARBA00022723"/>
    </source>
</evidence>
<dbReference type="InterPro" id="IPR017941">
    <property type="entry name" value="Rieske_2Fe-2S"/>
</dbReference>
<evidence type="ECO:0000256" key="8">
    <source>
        <dbReference type="ARBA" id="ARBA00023014"/>
    </source>
</evidence>
<evidence type="ECO:0000256" key="3">
    <source>
        <dbReference type="ARBA" id="ARBA00022714"/>
    </source>
</evidence>
<dbReference type="GO" id="GO:0016020">
    <property type="term" value="C:membrane"/>
    <property type="evidence" value="ECO:0007669"/>
    <property type="project" value="UniProtKB-SubCell"/>
</dbReference>
<dbReference type="PANTHER" id="PTHR21266:SF32">
    <property type="entry name" value="CHOLESTEROL 7-DESATURASE NVD"/>
    <property type="match status" value="1"/>
</dbReference>
<sequence length="420" mass="46221">MQRHQLSRRPGAACAARRAPPPPPASLAFGRYPLVVVDQLDPSRPHAAHLLGTQLVLWRDATGSWRAHEDKCPHRLAPLSEGRIEPDGTLQCAYHGWTFDGSGACTHIPQLRGDDKAHCVACASRRACVRSFSCQELHGLLWVLPDSSEAGWKQAAAMPTPATVPPELTPSSGWAQTWTWYMRDLPLRYDTVMENVFDPSHVPFAHHGLQSKRSTEQGTQMSLKAQERDTITADYRFGPAGPTTTITFQAPNFVSYDFGPVQLLIYTTPTRPGWVRIIHGYERALLAQKNDWRAAYFMPAQADRWLDDRGGAVPTCEPGAPMPLQMTKRQVLDRYSQHTQHCKHCQQALKNVEVAAAVLAVCGTLAALWLVARGVAGLPLLAPATGLGLLAVAACGWGVAALAALRQKFFFEDYVHADKE</sequence>
<keyword evidence="9 11" id="KW-0472">Membrane</keyword>
<evidence type="ECO:0000313" key="13">
    <source>
        <dbReference type="EMBL" id="PNH10690.1"/>
    </source>
</evidence>
<feature type="transmembrane region" description="Helical" evidence="11">
    <location>
        <begin position="354"/>
        <end position="372"/>
    </location>
</feature>
<evidence type="ECO:0000313" key="14">
    <source>
        <dbReference type="Proteomes" id="UP000236333"/>
    </source>
</evidence>
<keyword evidence="14" id="KW-1185">Reference proteome</keyword>
<comment type="subcellular location">
    <subcellularLocation>
        <location evidence="1">Membrane</location>
    </subcellularLocation>
</comment>
<dbReference type="Proteomes" id="UP000236333">
    <property type="component" value="Unassembled WGS sequence"/>
</dbReference>
<dbReference type="GO" id="GO:0051537">
    <property type="term" value="F:2 iron, 2 sulfur cluster binding"/>
    <property type="evidence" value="ECO:0007669"/>
    <property type="project" value="UniProtKB-KW"/>
</dbReference>
<evidence type="ECO:0000256" key="10">
    <source>
        <dbReference type="SAM" id="MobiDB-lite"/>
    </source>
</evidence>
<dbReference type="GO" id="GO:0016491">
    <property type="term" value="F:oxidoreductase activity"/>
    <property type="evidence" value="ECO:0007669"/>
    <property type="project" value="UniProtKB-KW"/>
</dbReference>
<evidence type="ECO:0000256" key="9">
    <source>
        <dbReference type="ARBA" id="ARBA00023136"/>
    </source>
</evidence>
<dbReference type="Pfam" id="PF00355">
    <property type="entry name" value="Rieske"/>
    <property type="match status" value="1"/>
</dbReference>
<dbReference type="OrthoDB" id="426882at2759"/>
<keyword evidence="2 11" id="KW-0812">Transmembrane</keyword>
<dbReference type="Gene3D" id="3.90.380.10">
    <property type="entry name" value="Naphthalene 1,2-dioxygenase Alpha Subunit, Chain A, domain 1"/>
    <property type="match status" value="1"/>
</dbReference>
<evidence type="ECO:0000256" key="5">
    <source>
        <dbReference type="ARBA" id="ARBA00022989"/>
    </source>
</evidence>
<keyword evidence="3" id="KW-0001">2Fe-2S</keyword>
<dbReference type="AlphaFoldDB" id="A0A2J8ADU8"/>
<dbReference type="InterPro" id="IPR050584">
    <property type="entry name" value="Cholesterol_7-desaturase"/>
</dbReference>
<dbReference type="GO" id="GO:0005737">
    <property type="term" value="C:cytoplasm"/>
    <property type="evidence" value="ECO:0007669"/>
    <property type="project" value="TreeGrafter"/>
</dbReference>
<keyword evidence="4" id="KW-0479">Metal-binding</keyword>
<dbReference type="Gene3D" id="2.102.10.10">
    <property type="entry name" value="Rieske [2Fe-2S] iron-sulphur domain"/>
    <property type="match status" value="1"/>
</dbReference>
<name>A0A2J8ADU8_9CHLO</name>
<feature type="domain" description="Rieske" evidence="12">
    <location>
        <begin position="32"/>
        <end position="143"/>
    </location>
</feature>
<evidence type="ECO:0000256" key="1">
    <source>
        <dbReference type="ARBA" id="ARBA00004370"/>
    </source>
</evidence>
<keyword evidence="7" id="KW-0408">Iron</keyword>
<feature type="transmembrane region" description="Helical" evidence="11">
    <location>
        <begin position="384"/>
        <end position="405"/>
    </location>
</feature>
<feature type="region of interest" description="Disordered" evidence="10">
    <location>
        <begin position="1"/>
        <end position="21"/>
    </location>
</feature>
<evidence type="ECO:0000259" key="12">
    <source>
        <dbReference type="PROSITE" id="PS51296"/>
    </source>
</evidence>